<protein>
    <submittedName>
        <fullName evidence="2">Uncharacterized protein</fullName>
    </submittedName>
</protein>
<evidence type="ECO:0000313" key="2">
    <source>
        <dbReference type="EMBL" id="QHT21467.1"/>
    </source>
</evidence>
<accession>A0A6C0DX80</accession>
<proteinExistence type="predicted"/>
<dbReference type="AlphaFoldDB" id="A0A6C0DX80"/>
<dbReference type="EMBL" id="MN739692">
    <property type="protein sequence ID" value="QHT21467.1"/>
    <property type="molecule type" value="Genomic_DNA"/>
</dbReference>
<reference evidence="2" key="1">
    <citation type="journal article" date="2020" name="Nature">
        <title>Giant virus diversity and host interactions through global metagenomics.</title>
        <authorList>
            <person name="Schulz F."/>
            <person name="Roux S."/>
            <person name="Paez-Espino D."/>
            <person name="Jungbluth S."/>
            <person name="Walsh D.A."/>
            <person name="Denef V.J."/>
            <person name="McMahon K.D."/>
            <person name="Konstantinidis K.T."/>
            <person name="Eloe-Fadrosh E.A."/>
            <person name="Kyrpides N.C."/>
            <person name="Woyke T."/>
        </authorList>
    </citation>
    <scope>NUCLEOTIDE SEQUENCE</scope>
    <source>
        <strain evidence="2">GVMAG-M-3300023174-92</strain>
    </source>
</reference>
<evidence type="ECO:0000256" key="1">
    <source>
        <dbReference type="SAM" id="MobiDB-lite"/>
    </source>
</evidence>
<name>A0A6C0DX80_9ZZZZ</name>
<feature type="compositionally biased region" description="Acidic residues" evidence="1">
    <location>
        <begin position="87"/>
        <end position="113"/>
    </location>
</feature>
<feature type="region of interest" description="Disordered" evidence="1">
    <location>
        <begin position="87"/>
        <end position="115"/>
    </location>
</feature>
<sequence length="150" mass="16805">MKLTRQLTFCEGRRTSVPSNRDEDNDIIHSLYVSTENAVLPMPVLRRNSNEGRPVDLNTLIAPIVAEPREEVPMEVQEEVPMEVQEEALAEPQEEALAEPQEEALAEPQEEALAEPQEVPMEIDDPPSHCLTGCMLCNAIGFYDCNDCLE</sequence>
<organism evidence="2">
    <name type="scientific">viral metagenome</name>
    <dbReference type="NCBI Taxonomy" id="1070528"/>
    <lineage>
        <taxon>unclassified sequences</taxon>
        <taxon>metagenomes</taxon>
        <taxon>organismal metagenomes</taxon>
    </lineage>
</organism>